<comment type="caution">
    <text evidence="4">The sequence shown here is derived from an EMBL/GenBank/DDBJ whole genome shotgun (WGS) entry which is preliminary data.</text>
</comment>
<dbReference type="RefSeq" id="XP_056023827.1">
    <property type="nucleotide sequence ID" value="XM_056177537.1"/>
</dbReference>
<reference evidence="4" key="1">
    <citation type="submission" date="2022-09" db="EMBL/GenBank/DDBJ databases">
        <title>Chromosome-level assembly of Trichoderma breve T069, a fungus used in development of biopesticide product.</title>
        <authorList>
            <person name="Lin R."/>
            <person name="Liu T."/>
        </authorList>
    </citation>
    <scope>NUCLEOTIDE SEQUENCE</scope>
    <source>
        <strain evidence="4">T069</strain>
    </source>
</reference>
<evidence type="ECO:0000256" key="2">
    <source>
        <dbReference type="SAM" id="Phobius"/>
    </source>
</evidence>
<keyword evidence="2" id="KW-0472">Membrane</keyword>
<protein>
    <submittedName>
        <fullName evidence="4">Alpha/beta hydrolase fold domain-containing protein</fullName>
    </submittedName>
</protein>
<dbReference type="Proteomes" id="UP001140511">
    <property type="component" value="Unassembled WGS sequence"/>
</dbReference>
<dbReference type="EMBL" id="JAOPEN010000007">
    <property type="protein sequence ID" value="KAJ4854769.1"/>
    <property type="molecule type" value="Genomic_DNA"/>
</dbReference>
<dbReference type="GeneID" id="80872225"/>
<gene>
    <name evidence="4" type="ORF">T069G_10327</name>
</gene>
<accession>A0A9W9B5C5</accession>
<dbReference type="SUPFAM" id="SSF53474">
    <property type="entry name" value="alpha/beta-Hydrolases"/>
    <property type="match status" value="1"/>
</dbReference>
<organism evidence="4 5">
    <name type="scientific">Trichoderma breve</name>
    <dbReference type="NCBI Taxonomy" id="2034170"/>
    <lineage>
        <taxon>Eukaryota</taxon>
        <taxon>Fungi</taxon>
        <taxon>Dikarya</taxon>
        <taxon>Ascomycota</taxon>
        <taxon>Pezizomycotina</taxon>
        <taxon>Sordariomycetes</taxon>
        <taxon>Hypocreomycetidae</taxon>
        <taxon>Hypocreales</taxon>
        <taxon>Hypocreaceae</taxon>
        <taxon>Trichoderma</taxon>
    </lineage>
</organism>
<proteinExistence type="predicted"/>
<dbReference type="PANTHER" id="PTHR48081:SF31">
    <property type="entry name" value="STERYL ACETYL HYDROLASE MUG81-RELATED"/>
    <property type="match status" value="1"/>
</dbReference>
<evidence type="ECO:0000256" key="1">
    <source>
        <dbReference type="ARBA" id="ARBA00022801"/>
    </source>
</evidence>
<evidence type="ECO:0000259" key="3">
    <source>
        <dbReference type="Pfam" id="PF07859"/>
    </source>
</evidence>
<dbReference type="InterPro" id="IPR050300">
    <property type="entry name" value="GDXG_lipolytic_enzyme"/>
</dbReference>
<dbReference type="Gene3D" id="3.40.50.1820">
    <property type="entry name" value="alpha/beta hydrolase"/>
    <property type="match status" value="1"/>
</dbReference>
<feature type="domain" description="Alpha/beta hydrolase fold-3" evidence="3">
    <location>
        <begin position="114"/>
        <end position="326"/>
    </location>
</feature>
<dbReference type="InterPro" id="IPR029058">
    <property type="entry name" value="AB_hydrolase_fold"/>
</dbReference>
<keyword evidence="5" id="KW-1185">Reference proteome</keyword>
<name>A0A9W9B5C5_9HYPO</name>
<keyword evidence="2" id="KW-1133">Transmembrane helix</keyword>
<dbReference type="PANTHER" id="PTHR48081">
    <property type="entry name" value="AB HYDROLASE SUPERFAMILY PROTEIN C4A8.06C"/>
    <property type="match status" value="1"/>
</dbReference>
<evidence type="ECO:0000313" key="5">
    <source>
        <dbReference type="Proteomes" id="UP001140511"/>
    </source>
</evidence>
<dbReference type="InterPro" id="IPR013094">
    <property type="entry name" value="AB_hydrolase_3"/>
</dbReference>
<keyword evidence="2" id="KW-0812">Transmembrane</keyword>
<sequence length="356" mass="39578">MSHPRLTRSERIDIVVAIAEILLSGIFGLFTALFQGSTGAPGYSTRVIHHLLRKTARLSVAQFQYLDRNTSTDLVYSQFAERTGIPQNSILLSDGTRCHWIGSQECKRVLLYFPGSFVLPSSRFHLQFAANCAKTLEREGREAAVLVVSTDLAPGSQYPHQLSQGATALKYLLEKTGRSPSDKITLVGDSAAGNLALALLSHIKHPVPSVPLLELREDLQGVILASPITEFDAATQSAIENSKKDWIDQSAIKTWGDNYAGHGVRDIYINPGLASEEWWKDIRVKKAIVLYGEYELARDSIETWVTKFKKHNPETTVILGKGEFHAQPVMDLMRGSKVPSRQAEALRLWLTQSLWL</sequence>
<feature type="transmembrane region" description="Helical" evidence="2">
    <location>
        <begin position="12"/>
        <end position="34"/>
    </location>
</feature>
<keyword evidence="1 4" id="KW-0378">Hydrolase</keyword>
<dbReference type="Pfam" id="PF07859">
    <property type="entry name" value="Abhydrolase_3"/>
    <property type="match status" value="1"/>
</dbReference>
<dbReference type="GO" id="GO:0016787">
    <property type="term" value="F:hydrolase activity"/>
    <property type="evidence" value="ECO:0007669"/>
    <property type="project" value="UniProtKB-KW"/>
</dbReference>
<dbReference type="AlphaFoldDB" id="A0A9W9B5C5"/>
<evidence type="ECO:0000313" key="4">
    <source>
        <dbReference type="EMBL" id="KAJ4854769.1"/>
    </source>
</evidence>